<dbReference type="Pfam" id="PF02518">
    <property type="entry name" value="HATPase_c"/>
    <property type="match status" value="1"/>
</dbReference>
<dbReference type="PROSITE" id="PS50839">
    <property type="entry name" value="CHASE"/>
    <property type="match status" value="1"/>
</dbReference>
<dbReference type="InterPro" id="IPR035965">
    <property type="entry name" value="PAS-like_dom_sf"/>
</dbReference>
<dbReference type="InterPro" id="IPR005467">
    <property type="entry name" value="His_kinase_dom"/>
</dbReference>
<dbReference type="SMART" id="SM00388">
    <property type="entry name" value="HisKA"/>
    <property type="match status" value="1"/>
</dbReference>
<evidence type="ECO:0000256" key="9">
    <source>
        <dbReference type="ARBA" id="ARBA00023136"/>
    </source>
</evidence>
<evidence type="ECO:0000256" key="8">
    <source>
        <dbReference type="ARBA" id="ARBA00022989"/>
    </source>
</evidence>
<reference evidence="17" key="1">
    <citation type="journal article" date="2019" name="Int. J. Syst. Evol. Microbiol.">
        <title>The Global Catalogue of Microorganisms (GCM) 10K type strain sequencing project: providing services to taxonomists for standard genome sequencing and annotation.</title>
        <authorList>
            <consortium name="The Broad Institute Genomics Platform"/>
            <consortium name="The Broad Institute Genome Sequencing Center for Infectious Disease"/>
            <person name="Wu L."/>
            <person name="Ma J."/>
        </authorList>
    </citation>
    <scope>NUCLEOTIDE SEQUENCE [LARGE SCALE GENOMIC DNA]</scope>
    <source>
        <strain evidence="17">CGMCC 1.15053</strain>
    </source>
</reference>
<feature type="transmembrane region" description="Helical" evidence="11">
    <location>
        <begin position="20"/>
        <end position="41"/>
    </location>
</feature>
<name>A0ABW1DGK3_9DEIO</name>
<evidence type="ECO:0000313" key="16">
    <source>
        <dbReference type="EMBL" id="MFC5847771.1"/>
    </source>
</evidence>
<keyword evidence="7" id="KW-0418">Kinase</keyword>
<evidence type="ECO:0000256" key="6">
    <source>
        <dbReference type="ARBA" id="ARBA00022692"/>
    </source>
</evidence>
<evidence type="ECO:0000256" key="5">
    <source>
        <dbReference type="ARBA" id="ARBA00022679"/>
    </source>
</evidence>
<organism evidence="16 17">
    <name type="scientific">Deinococcus petrolearius</name>
    <dbReference type="NCBI Taxonomy" id="1751295"/>
    <lineage>
        <taxon>Bacteria</taxon>
        <taxon>Thermotogati</taxon>
        <taxon>Deinococcota</taxon>
        <taxon>Deinococci</taxon>
        <taxon>Deinococcales</taxon>
        <taxon>Deinococcaceae</taxon>
        <taxon>Deinococcus</taxon>
    </lineage>
</organism>
<comment type="catalytic activity">
    <reaction evidence="1">
        <text>ATP + protein L-histidine = ADP + protein N-phospho-L-histidine.</text>
        <dbReference type="EC" id="2.7.13.3"/>
    </reaction>
</comment>
<feature type="coiled-coil region" evidence="10">
    <location>
        <begin position="875"/>
        <end position="913"/>
    </location>
</feature>
<dbReference type="SMART" id="SM00086">
    <property type="entry name" value="PAC"/>
    <property type="match status" value="3"/>
</dbReference>
<dbReference type="InterPro" id="IPR013655">
    <property type="entry name" value="PAS_fold_3"/>
</dbReference>
<dbReference type="SMART" id="SM01079">
    <property type="entry name" value="CHASE"/>
    <property type="match status" value="1"/>
</dbReference>
<evidence type="ECO:0000256" key="7">
    <source>
        <dbReference type="ARBA" id="ARBA00022777"/>
    </source>
</evidence>
<evidence type="ECO:0000256" key="4">
    <source>
        <dbReference type="ARBA" id="ARBA00022553"/>
    </source>
</evidence>
<dbReference type="InterPro" id="IPR036890">
    <property type="entry name" value="HATPase_C_sf"/>
</dbReference>
<keyword evidence="4" id="KW-0597">Phosphoprotein</keyword>
<dbReference type="Gene3D" id="3.30.565.10">
    <property type="entry name" value="Histidine kinase-like ATPase, C-terminal domain"/>
    <property type="match status" value="1"/>
</dbReference>
<keyword evidence="8 11" id="KW-1133">Transmembrane helix</keyword>
<comment type="caution">
    <text evidence="16">The sequence shown here is derived from an EMBL/GenBank/DDBJ whole genome shotgun (WGS) entry which is preliminary data.</text>
</comment>
<feature type="domain" description="CHASE" evidence="15">
    <location>
        <begin position="84"/>
        <end position="261"/>
    </location>
</feature>
<dbReference type="Gene3D" id="3.30.450.20">
    <property type="entry name" value="PAS domain"/>
    <property type="match status" value="3"/>
</dbReference>
<evidence type="ECO:0000259" key="12">
    <source>
        <dbReference type="PROSITE" id="PS50109"/>
    </source>
</evidence>
<dbReference type="InterPro" id="IPR029016">
    <property type="entry name" value="GAF-like_dom_sf"/>
</dbReference>
<dbReference type="InterPro" id="IPR000700">
    <property type="entry name" value="PAS-assoc_C"/>
</dbReference>
<proteinExistence type="predicted"/>
<dbReference type="EC" id="2.7.13.3" evidence="3"/>
<dbReference type="SMART" id="SM00091">
    <property type="entry name" value="PAS"/>
    <property type="match status" value="2"/>
</dbReference>
<dbReference type="InterPro" id="IPR050351">
    <property type="entry name" value="BphY/WalK/GraS-like"/>
</dbReference>
<evidence type="ECO:0000256" key="1">
    <source>
        <dbReference type="ARBA" id="ARBA00000085"/>
    </source>
</evidence>
<dbReference type="Gene3D" id="3.30.450.40">
    <property type="match status" value="1"/>
</dbReference>
<dbReference type="SUPFAM" id="SSF47384">
    <property type="entry name" value="Homodimeric domain of signal transducing histidine kinase"/>
    <property type="match status" value="1"/>
</dbReference>
<keyword evidence="10" id="KW-0175">Coiled coil</keyword>
<dbReference type="RefSeq" id="WP_380047195.1">
    <property type="nucleotide sequence ID" value="NZ_JBHSOH010000005.1"/>
</dbReference>
<evidence type="ECO:0000313" key="17">
    <source>
        <dbReference type="Proteomes" id="UP001595979"/>
    </source>
</evidence>
<accession>A0ABW1DGK3</accession>
<dbReference type="InterPro" id="IPR003661">
    <property type="entry name" value="HisK_dim/P_dom"/>
</dbReference>
<feature type="domain" description="Histidine kinase" evidence="12">
    <location>
        <begin position="920"/>
        <end position="1135"/>
    </location>
</feature>
<dbReference type="InterPro" id="IPR042240">
    <property type="entry name" value="CHASE_sf"/>
</dbReference>
<dbReference type="PRINTS" id="PR00344">
    <property type="entry name" value="BCTRLSENSOR"/>
</dbReference>
<dbReference type="SMART" id="SM00387">
    <property type="entry name" value="HATPase_c"/>
    <property type="match status" value="1"/>
</dbReference>
<dbReference type="PROSITE" id="PS50109">
    <property type="entry name" value="HIS_KIN"/>
    <property type="match status" value="1"/>
</dbReference>
<dbReference type="PROSITE" id="PS50113">
    <property type="entry name" value="PAC"/>
    <property type="match status" value="3"/>
</dbReference>
<evidence type="ECO:0000259" key="15">
    <source>
        <dbReference type="PROSITE" id="PS50839"/>
    </source>
</evidence>
<sequence length="1141" mass="125454">MSAAQSGRTPGRLVDRWSRALPLTVMLLVLLLSGGLALVASRFTHEQQRVRFEREVSAHASALRQRVGDFDKLLQATRAFWLTSAADVTPVAFSQFSEELNLRRRYPDVQALGYAAWVPSGDTGPLETLLGSLGQPGFRVRPAISPVQQRAPVVLIAPETAQNVGVLGFDLYAETDRRSALRRALRSGAFAATPPLTLAAPGAAGQTLRGFLLALPVWRPNLLDGRSEARNGEQTGVEAPPGVLTGFIYVAVRADTFLASLGSAYREPGIRAQVVVGGRPLLLGAAPGGAFLMRERVSLGGLDWTTTYAAPGSFGQDIFGFSPGLILLLGLLLAGLSFRLTQAQVRAREHAEAANRDLREAQGRQARAYAEFEAIFQSMQDAAAFTDDQGLVLTVNRALKQQFGYGDAELLGQPLSALHVDRRLDKRSTFQSVTTPYARRDGTQFYGEAQRTEVRSPAGEVLGLLEVIRDVSERVGAEQALQAAGKRSRAVLDAIPHVVWVSEPGGVLTYENEQHRRRLGSDSLRSRVHPQDRAAYEQMWRDAYALQAPSESEVRLRVAGSGRAGTEHLRDRWFELRVAPLLGEQGEVREWVASATDIHDRLLAERLAQRNEERSRGVIEGMPQIVWLTDPQGVPTYFNRRWEEYVGEERAAQGLLPTLHPDDRGDYQRRWLAAVHAGQAFEAEHRLLGEDGTYRTFVTRGLPVRDVAGQINEWVGTSTDVDDSVYAENAARLLADVSEELTARVNDPLAARAEKYRTVLNLITDRLMVAAGMWTLPELHLLVASRGGPDWAAEPLARAVRHVAGRAAEREDPEYLTDAELLGAEGASGVVLCPLTGLDGTLRGVLGMTYRHHLRDRDHELVQELCKRLATALDNDALRERAVAAQRELRAVNLSLEERVQRRTLELEEANRELEAFSYSVSHDLRTPLRHIVGFGDLLSKDAAQVLSPKGQRYLGVITDAAGRMSGLIDSLLEFSRMGRAPLRQTPVDLGALVGEAWRHLDPDRQGRQVTLELGELPTVLGDPTLLDLVFQNLLSNAIKYTRTCPEARVALSAQEEEAGWVRVTVRDNGVGFDPKYADKLFGVFQRLHRAEDFEGTGIGLANVRRIVTRHGGSVGAEAFPGEGAAFWVTLPLAPRSQELR</sequence>
<evidence type="ECO:0000259" key="13">
    <source>
        <dbReference type="PROSITE" id="PS50112"/>
    </source>
</evidence>
<dbReference type="SUPFAM" id="SSF55874">
    <property type="entry name" value="ATPase domain of HSP90 chaperone/DNA topoisomerase II/histidine kinase"/>
    <property type="match status" value="1"/>
</dbReference>
<gene>
    <name evidence="16" type="ORF">ACFPQ6_05560</name>
</gene>
<keyword evidence="5" id="KW-0808">Transferase</keyword>
<dbReference type="NCBIfam" id="TIGR00229">
    <property type="entry name" value="sensory_box"/>
    <property type="match status" value="2"/>
</dbReference>
<dbReference type="InterPro" id="IPR003594">
    <property type="entry name" value="HATPase_dom"/>
</dbReference>
<feature type="domain" description="PAC" evidence="14">
    <location>
        <begin position="431"/>
        <end position="483"/>
    </location>
</feature>
<feature type="domain" description="PAS" evidence="13">
    <location>
        <begin position="368"/>
        <end position="413"/>
    </location>
</feature>
<dbReference type="CDD" id="cd00082">
    <property type="entry name" value="HisKA"/>
    <property type="match status" value="1"/>
</dbReference>
<evidence type="ECO:0000256" key="10">
    <source>
        <dbReference type="SAM" id="Coils"/>
    </source>
</evidence>
<dbReference type="InterPro" id="IPR013767">
    <property type="entry name" value="PAS_fold"/>
</dbReference>
<evidence type="ECO:0000256" key="3">
    <source>
        <dbReference type="ARBA" id="ARBA00012438"/>
    </source>
</evidence>
<evidence type="ECO:0000256" key="2">
    <source>
        <dbReference type="ARBA" id="ARBA00004370"/>
    </source>
</evidence>
<dbReference type="Gene3D" id="3.30.450.350">
    <property type="entry name" value="CHASE domain"/>
    <property type="match status" value="1"/>
</dbReference>
<evidence type="ECO:0000259" key="14">
    <source>
        <dbReference type="PROSITE" id="PS50113"/>
    </source>
</evidence>
<dbReference type="PANTHER" id="PTHR42878:SF15">
    <property type="entry name" value="BACTERIOPHYTOCHROME"/>
    <property type="match status" value="1"/>
</dbReference>
<keyword evidence="17" id="KW-1185">Reference proteome</keyword>
<dbReference type="InterPro" id="IPR001610">
    <property type="entry name" value="PAC"/>
</dbReference>
<dbReference type="EMBL" id="JBHSOH010000005">
    <property type="protein sequence ID" value="MFC5847771.1"/>
    <property type="molecule type" value="Genomic_DNA"/>
</dbReference>
<dbReference type="InterPro" id="IPR004358">
    <property type="entry name" value="Sig_transdc_His_kin-like_C"/>
</dbReference>
<dbReference type="SUPFAM" id="SSF55785">
    <property type="entry name" value="PYP-like sensor domain (PAS domain)"/>
    <property type="match status" value="3"/>
</dbReference>
<dbReference type="Pfam" id="PF00512">
    <property type="entry name" value="HisKA"/>
    <property type="match status" value="1"/>
</dbReference>
<dbReference type="InterPro" id="IPR036097">
    <property type="entry name" value="HisK_dim/P_sf"/>
</dbReference>
<dbReference type="Pfam" id="PF03924">
    <property type="entry name" value="CHASE"/>
    <property type="match status" value="1"/>
</dbReference>
<dbReference type="InterPro" id="IPR000014">
    <property type="entry name" value="PAS"/>
</dbReference>
<dbReference type="InterPro" id="IPR006189">
    <property type="entry name" value="CHASE_dom"/>
</dbReference>
<dbReference type="Pfam" id="PF08447">
    <property type="entry name" value="PAS_3"/>
    <property type="match status" value="1"/>
</dbReference>
<dbReference type="Gene3D" id="1.10.287.130">
    <property type="match status" value="1"/>
</dbReference>
<feature type="domain" description="PAC" evidence="14">
    <location>
        <begin position="681"/>
        <end position="733"/>
    </location>
</feature>
<comment type="subcellular location">
    <subcellularLocation>
        <location evidence="2">Membrane</location>
    </subcellularLocation>
</comment>
<dbReference type="Proteomes" id="UP001595979">
    <property type="component" value="Unassembled WGS sequence"/>
</dbReference>
<keyword evidence="6 11" id="KW-0812">Transmembrane</keyword>
<dbReference type="CDD" id="cd00130">
    <property type="entry name" value="PAS"/>
    <property type="match status" value="3"/>
</dbReference>
<keyword evidence="9 11" id="KW-0472">Membrane</keyword>
<evidence type="ECO:0000256" key="11">
    <source>
        <dbReference type="SAM" id="Phobius"/>
    </source>
</evidence>
<feature type="domain" description="PAC" evidence="14">
    <location>
        <begin position="550"/>
        <end position="610"/>
    </location>
</feature>
<protein>
    <recommendedName>
        <fullName evidence="3">histidine kinase</fullName>
        <ecNumber evidence="3">2.7.13.3</ecNumber>
    </recommendedName>
</protein>
<dbReference type="PROSITE" id="PS50112">
    <property type="entry name" value="PAS"/>
    <property type="match status" value="1"/>
</dbReference>
<dbReference type="Pfam" id="PF00989">
    <property type="entry name" value="PAS"/>
    <property type="match status" value="1"/>
</dbReference>
<dbReference type="PANTHER" id="PTHR42878">
    <property type="entry name" value="TWO-COMPONENT HISTIDINE KINASE"/>
    <property type="match status" value="1"/>
</dbReference>
<dbReference type="SUPFAM" id="SSF55781">
    <property type="entry name" value="GAF domain-like"/>
    <property type="match status" value="1"/>
</dbReference>